<dbReference type="Proteomes" id="UP000683428">
    <property type="component" value="Chromosome"/>
</dbReference>
<dbReference type="EMBL" id="CP064782">
    <property type="protein sequence ID" value="QWT50384.1"/>
    <property type="molecule type" value="Genomic_DNA"/>
</dbReference>
<evidence type="ECO:0000313" key="1">
    <source>
        <dbReference type="EMBL" id="QWT50384.1"/>
    </source>
</evidence>
<organism evidence="1 2">
    <name type="scientific">Azospira inquinata</name>
    <dbReference type="NCBI Taxonomy" id="2785627"/>
    <lineage>
        <taxon>Bacteria</taxon>
        <taxon>Pseudomonadati</taxon>
        <taxon>Pseudomonadota</taxon>
        <taxon>Betaproteobacteria</taxon>
        <taxon>Rhodocyclales</taxon>
        <taxon>Rhodocyclaceae</taxon>
        <taxon>Azospira</taxon>
    </lineage>
</organism>
<gene>
    <name evidence="1" type="ORF">Azoinq_07315</name>
</gene>
<accession>A0A975SR07</accession>
<proteinExistence type="predicted"/>
<evidence type="ECO:0000313" key="2">
    <source>
        <dbReference type="Proteomes" id="UP000683428"/>
    </source>
</evidence>
<reference evidence="1" key="1">
    <citation type="submission" date="2020-11" db="EMBL/GenBank/DDBJ databases">
        <title>Azospira inquinata sp. nov.</title>
        <authorList>
            <person name="Moe W.M."/>
            <person name="Mikes M.C."/>
        </authorList>
    </citation>
    <scope>NUCLEOTIDE SEQUENCE</scope>
    <source>
        <strain evidence="1">Azo-3</strain>
    </source>
</reference>
<name>A0A975SR07_9RHOO</name>
<dbReference type="RefSeq" id="WP_216130479.1">
    <property type="nucleotide sequence ID" value="NZ_CP064782.1"/>
</dbReference>
<protein>
    <submittedName>
        <fullName evidence="1">Uncharacterized protein</fullName>
    </submittedName>
</protein>
<dbReference type="AlphaFoldDB" id="A0A975SR07"/>
<dbReference type="KEGG" id="aiq:Azoinq_07315"/>
<keyword evidence="2" id="KW-1185">Reference proteome</keyword>
<sequence>MSTPLSPFADGAAARAALSGLPVTDPVRTHEALGRFYAQLTLGSLPVDERIALLEDSETELLFVQEDATRRLRHKPLPYTGGELSLFLRIVALWQAGGEAWSHCLPERSGGGLAPDTQLHVLERIVYFRGMVPLEYLKARCQVPADAWRLLNRAYAEGERRGWAETVYLDAQGRKRSCARSYLPVLLFDLAKPYGLTSRDMNWVLRWARLMAKLAHITPVPVPPPPFLLDLDSDCPVRTMLPGAQLGSQVRALEVADLAKHLHKVRHGLAKGLSPETLLLGDDCSPADANRLMTHLKYPWSLTAIARPFSLKSPAGTAEVLLGFEAIHVRLTGRELLPASRYENFSRQDADRVFIFGEEPGAGQTNLQDQLSQRFPGENWSLLEATAQAFRLYRARGEGKIALGQLLAVRQPGLSSWWLCRVSSLMQTEDGGVVIKARRFLGDVSGITASSTGGVAATHPVVLAFALRPPHSASPVPELVLPRGWFQLQRPVELGPQPNLRCHLERVLLDGYDFDLVACQA</sequence>